<feature type="region of interest" description="Disordered" evidence="1">
    <location>
        <begin position="127"/>
        <end position="148"/>
    </location>
</feature>
<feature type="region of interest" description="Disordered" evidence="1">
    <location>
        <begin position="226"/>
        <end position="263"/>
    </location>
</feature>
<dbReference type="VEuPathDB" id="FungiDB:AB675_9662"/>
<dbReference type="EMBL" id="LFJN01000007">
    <property type="protein sequence ID" value="KPI42440.1"/>
    <property type="molecule type" value="Genomic_DNA"/>
</dbReference>
<feature type="region of interest" description="Disordered" evidence="1">
    <location>
        <begin position="655"/>
        <end position="715"/>
    </location>
</feature>
<feature type="compositionally biased region" description="Low complexity" evidence="1">
    <location>
        <begin position="659"/>
        <end position="672"/>
    </location>
</feature>
<feature type="compositionally biased region" description="Basic and acidic residues" evidence="1">
    <location>
        <begin position="545"/>
        <end position="555"/>
    </location>
</feature>
<proteinExistence type="predicted"/>
<feature type="region of interest" description="Disordered" evidence="1">
    <location>
        <begin position="509"/>
        <end position="572"/>
    </location>
</feature>
<name>A0A0N1P0Q4_9EURO</name>
<dbReference type="Proteomes" id="UP000038010">
    <property type="component" value="Unassembled WGS sequence"/>
</dbReference>
<feature type="region of interest" description="Disordered" evidence="1">
    <location>
        <begin position="472"/>
        <end position="496"/>
    </location>
</feature>
<feature type="region of interest" description="Disordered" evidence="1">
    <location>
        <begin position="369"/>
        <end position="389"/>
    </location>
</feature>
<dbReference type="GeneID" id="28742097"/>
<feature type="domain" description="CRIB" evidence="2">
    <location>
        <begin position="168"/>
        <end position="181"/>
    </location>
</feature>
<comment type="caution">
    <text evidence="3">The sequence shown here is derived from an EMBL/GenBank/DDBJ whole genome shotgun (WGS) entry which is preliminary data.</text>
</comment>
<feature type="compositionally biased region" description="Polar residues" evidence="1">
    <location>
        <begin position="376"/>
        <end position="389"/>
    </location>
</feature>
<sequence>MGRFAWTQNHHKQPSDGKHVLPDWFSKSTGEPSRQALVELVKEHNSPPGTTYTRSRTNTLISTLSHGHKSSSSHSSSSQRSRPSSRQNSFDGLDVHPGAQEKTGKTLLSKGSKIMRRQTSKFNVLASHTSEDPSNNDSSPRSSGLQRVRSAGQMLNMHTRRATVKPQISGPFDFQHVSHTDQSQYQNLNKSTKVELVESFNSLQASQRPKGDIQGITVADIQSTDASFEHRSSSPTFSIVPSLTDETSKPAPPPKDHLRLPSLGGDVRLSQSVENFSWPSRLSLLPGFEVGDLDYGTTDSVEQAAAADDPITSFSFSTDEEAPEDQSRPSPQLAPSAMLDKPLPEAPGIVHAVSTDDLSALLLKTSPLPEPPLHQKQMSAGTDSLNSVMTSPHRKSLIRPMQSVPADLGQYRQSRLVAQVPLSSTFVSTSDVLASPPRPGPIERRISVGLKTIDVDDWEDAIDYSWDHALEDEDDDGLTMNATSSMSKSDILPQRSFPPTQSFASFAQRAPMHSRAMRHNAPQSSLRGLGINSGDRYSAALSPDSHVHVSQRESLRVPYPQRVSGSPISKSSSQESIILSIASSIISTNRSSNTSYGDLKHFSHPEAESPVLQTASQDGSSSSVDTVTCEQKPDLHSTDQYEDDTIVELPDIGHQRGASTSRVPYVPSRRSSMIPAAQSAVRQRSSTLQGRPKLNTRASYSLFPTSRPTQPTSQS</sequence>
<feature type="region of interest" description="Disordered" evidence="1">
    <location>
        <begin position="1"/>
        <end position="32"/>
    </location>
</feature>
<dbReference type="RefSeq" id="XP_018002403.1">
    <property type="nucleotide sequence ID" value="XM_018150217.1"/>
</dbReference>
<feature type="compositionally biased region" description="Low complexity" evidence="1">
    <location>
        <begin position="132"/>
        <end position="143"/>
    </location>
</feature>
<evidence type="ECO:0000313" key="3">
    <source>
        <dbReference type="EMBL" id="KPI42440.1"/>
    </source>
</evidence>
<evidence type="ECO:0000313" key="4">
    <source>
        <dbReference type="Proteomes" id="UP000038010"/>
    </source>
</evidence>
<protein>
    <recommendedName>
        <fullName evidence="2">CRIB domain-containing protein</fullName>
    </recommendedName>
</protein>
<feature type="region of interest" description="Disordered" evidence="1">
    <location>
        <begin position="314"/>
        <end position="343"/>
    </location>
</feature>
<dbReference type="AlphaFoldDB" id="A0A0N1P0Q4"/>
<accession>A0A0N1P0Q4</accession>
<feature type="region of interest" description="Disordered" evidence="1">
    <location>
        <begin position="63"/>
        <end position="115"/>
    </location>
</feature>
<evidence type="ECO:0000259" key="2">
    <source>
        <dbReference type="PROSITE" id="PS50108"/>
    </source>
</evidence>
<organism evidence="3 4">
    <name type="scientific">Cyphellophora attinorum</name>
    <dbReference type="NCBI Taxonomy" id="1664694"/>
    <lineage>
        <taxon>Eukaryota</taxon>
        <taxon>Fungi</taxon>
        <taxon>Dikarya</taxon>
        <taxon>Ascomycota</taxon>
        <taxon>Pezizomycotina</taxon>
        <taxon>Eurotiomycetes</taxon>
        <taxon>Chaetothyriomycetidae</taxon>
        <taxon>Chaetothyriales</taxon>
        <taxon>Cyphellophoraceae</taxon>
        <taxon>Cyphellophora</taxon>
    </lineage>
</organism>
<dbReference type="PROSITE" id="PS50108">
    <property type="entry name" value="CRIB"/>
    <property type="match status" value="1"/>
</dbReference>
<dbReference type="OrthoDB" id="24581at2759"/>
<dbReference type="STRING" id="1664694.A0A0N1P0Q4"/>
<feature type="compositionally biased region" description="Polar residues" evidence="1">
    <location>
        <begin position="696"/>
        <end position="715"/>
    </location>
</feature>
<keyword evidence="4" id="KW-1185">Reference proteome</keyword>
<feature type="compositionally biased region" description="Polar residues" evidence="1">
    <location>
        <begin position="233"/>
        <end position="245"/>
    </location>
</feature>
<feature type="compositionally biased region" description="Low complexity" evidence="1">
    <location>
        <begin position="72"/>
        <end position="89"/>
    </location>
</feature>
<feature type="compositionally biased region" description="Polar residues" evidence="1">
    <location>
        <begin position="611"/>
        <end position="628"/>
    </location>
</feature>
<feature type="region of interest" description="Disordered" evidence="1">
    <location>
        <begin position="609"/>
        <end position="628"/>
    </location>
</feature>
<dbReference type="InterPro" id="IPR000095">
    <property type="entry name" value="CRIB_dom"/>
</dbReference>
<reference evidence="3 4" key="1">
    <citation type="submission" date="2015-06" db="EMBL/GenBank/DDBJ databases">
        <title>Draft genome of the ant-associated black yeast Phialophora attae CBS 131958.</title>
        <authorList>
            <person name="Moreno L.F."/>
            <person name="Stielow B.J."/>
            <person name="de Hoog S."/>
            <person name="Vicente V.A."/>
            <person name="Weiss V.A."/>
            <person name="de Vries M."/>
            <person name="Cruz L.M."/>
            <person name="Souza E.M."/>
        </authorList>
    </citation>
    <scope>NUCLEOTIDE SEQUENCE [LARGE SCALE GENOMIC DNA]</scope>
    <source>
        <strain evidence="3 4">CBS 131958</strain>
    </source>
</reference>
<gene>
    <name evidence="3" type="ORF">AB675_9662</name>
</gene>
<feature type="compositionally biased region" description="Polar residues" evidence="1">
    <location>
        <begin position="680"/>
        <end position="689"/>
    </location>
</feature>
<evidence type="ECO:0000256" key="1">
    <source>
        <dbReference type="SAM" id="MobiDB-lite"/>
    </source>
</evidence>